<evidence type="ECO:0000313" key="1">
    <source>
        <dbReference type="EMBL" id="KAI9913694.1"/>
    </source>
</evidence>
<reference evidence="1 2" key="1">
    <citation type="journal article" date="2022" name="bioRxiv">
        <title>The genome of the oomycete Peronosclerospora sorghi, a cosmopolitan pathogen of maize and sorghum, is inflated with dispersed pseudogenes.</title>
        <authorList>
            <person name="Fletcher K."/>
            <person name="Martin F."/>
            <person name="Isakeit T."/>
            <person name="Cavanaugh K."/>
            <person name="Magill C."/>
            <person name="Michelmore R."/>
        </authorList>
    </citation>
    <scope>NUCLEOTIDE SEQUENCE [LARGE SCALE GENOMIC DNA]</scope>
    <source>
        <strain evidence="1">P6</strain>
    </source>
</reference>
<proteinExistence type="predicted"/>
<comment type="caution">
    <text evidence="1">The sequence shown here is derived from an EMBL/GenBank/DDBJ whole genome shotgun (WGS) entry which is preliminary data.</text>
</comment>
<dbReference type="EMBL" id="CM047583">
    <property type="protein sequence ID" value="KAI9913694.1"/>
    <property type="molecule type" value="Genomic_DNA"/>
</dbReference>
<sequence length="784" mass="88245">MPRVQAAPSASPSDDTRREAPLQAVVFADSFTETFRPITLNFPKVLLPLANVPMLEYSLEFLAASGVQEVVLFCTNHVEKIEQFIKHESQVAQRLHVTCVNSPSCLTAGDALRELDRRQLVQSNPFVLISGDVVANVDLQAAIQEHQSRKKVDPNCIMTSIFKELQPNFATSVRPLNDELIVAIDAMTLQLVLYEDNPDQRSTRLATIFLEDHAQLALRSDLLDCYIDICSPEVLLKFAEDFDYQDLRRDFLHNEAQNYELGKKFFVKIVTDEFAARVMDPRTYAGVSQAILQRWVYPMVPDANYLGAGEVTHYKYLRGLCYKDVNVTLARTCDVQRESILGQGTTIGDHSRVRKSAIGKNCVIGENTTIDGSFLWSNVEVEDGAVVTNSILCDNVVVKRGAVIGEGCVLSFGVVIGERFTLPPFTKVTKSLAHVKDDGFILDGSVAKNEELATSAQWNPKDVGVGGVGRLWTLDDDDIEVDSESEDENADKDEVETRKLARRMEKLKLTLIGARDVVVKKMRRWEELDTLSSSEEEDEDGDDLLGAANIVLEVPFQQIIRENVCTGDAAGHNVDDLFMEIKSFKFAQNRSFAEVIGAIVPGLLDLLPTGNGQSAMSILSDVRTKFTKWSSVIQRCLVEQEDQVAVIEALEKYCAAPEERRAVWLPLFRFLLQTVYDLEWVSEEVILEWHQTKATNEEGASDPLAAASKNDVQEFIDWLQESEEDEDERGVRRKSQPEHTTSDFFNILMRLRFYCRNAQQMPPKTVQTWFDAYPMLLPRLQSHI</sequence>
<keyword evidence="2" id="KW-1185">Reference proteome</keyword>
<gene>
    <name evidence="1" type="ORF">PsorP6_006157</name>
</gene>
<dbReference type="Proteomes" id="UP001163321">
    <property type="component" value="Chromosome 4"/>
</dbReference>
<name>A0ACC0W4N0_9STRA</name>
<organism evidence="1 2">
    <name type="scientific">Peronosclerospora sorghi</name>
    <dbReference type="NCBI Taxonomy" id="230839"/>
    <lineage>
        <taxon>Eukaryota</taxon>
        <taxon>Sar</taxon>
        <taxon>Stramenopiles</taxon>
        <taxon>Oomycota</taxon>
        <taxon>Peronosporomycetes</taxon>
        <taxon>Peronosporales</taxon>
        <taxon>Peronosporaceae</taxon>
        <taxon>Peronosclerospora</taxon>
    </lineage>
</organism>
<evidence type="ECO:0000313" key="2">
    <source>
        <dbReference type="Proteomes" id="UP001163321"/>
    </source>
</evidence>
<accession>A0ACC0W4N0</accession>
<protein>
    <submittedName>
        <fullName evidence="1">Uncharacterized protein</fullName>
    </submittedName>
</protein>